<dbReference type="AlphaFoldDB" id="A0AAU9CRH7"/>
<dbReference type="Gene3D" id="3.90.550.10">
    <property type="entry name" value="Spore Coat Polysaccharide Biosynthesis Protein SpsA, Chain A"/>
    <property type="match status" value="1"/>
</dbReference>
<evidence type="ECO:0000313" key="6">
    <source>
        <dbReference type="Proteomes" id="UP001321825"/>
    </source>
</evidence>
<dbReference type="CDD" id="cd00761">
    <property type="entry name" value="Glyco_tranf_GTA_type"/>
    <property type="match status" value="1"/>
</dbReference>
<dbReference type="Proteomes" id="UP001321825">
    <property type="component" value="Chromosome"/>
</dbReference>
<sequence>MAEKLTLLICTHNRAALLARTLAYLSQARFPPDAEILVVANACSDATPATVRAARDKLPVPLRLLEEPQPGKSHALNTGLAAIDSGLVAFVDDDHRVDRDYPLAVANAFEAEPQADLVCGRILPDWTGEEPGWVHNDTFYPVYPLPVPRYDQGMEGRWIGLEGPLPGGGNLALRKEVFDQIGGFSTELGPRGHNLSGSEDSEFVLRALRAGKRLRYHPEMLQHHYVDLERLTLWYIMQKAYKRSQTVVRYRRSRRRFPPRYLYRKAAEHSFRALVSLYWPEKRFWLVRTAAAFGELSAYWT</sequence>
<proteinExistence type="inferred from homology"/>
<evidence type="ECO:0000256" key="2">
    <source>
        <dbReference type="ARBA" id="ARBA00022676"/>
    </source>
</evidence>
<dbReference type="PANTHER" id="PTHR43179:SF12">
    <property type="entry name" value="GALACTOFURANOSYLTRANSFERASE GLFT2"/>
    <property type="match status" value="1"/>
</dbReference>
<keyword evidence="2" id="KW-0328">Glycosyltransferase</keyword>
<dbReference type="SUPFAM" id="SSF53448">
    <property type="entry name" value="Nucleotide-diphospho-sugar transferases"/>
    <property type="match status" value="1"/>
</dbReference>
<dbReference type="InterPro" id="IPR001173">
    <property type="entry name" value="Glyco_trans_2-like"/>
</dbReference>
<dbReference type="InterPro" id="IPR029044">
    <property type="entry name" value="Nucleotide-diphossugar_trans"/>
</dbReference>
<evidence type="ECO:0000259" key="4">
    <source>
        <dbReference type="Pfam" id="PF00535"/>
    </source>
</evidence>
<dbReference type="KEGG" id="mcau:MIT9_P1722"/>
<dbReference type="Pfam" id="PF00535">
    <property type="entry name" value="Glycos_transf_2"/>
    <property type="match status" value="1"/>
</dbReference>
<comment type="similarity">
    <text evidence="1">Belongs to the glycosyltransferase 2 family.</text>
</comment>
<reference evidence="6" key="1">
    <citation type="journal article" date="2024" name="Int. J. Syst. Evol. Microbiol.">
        <title>Methylomarinovum tepidoasis sp. nov., a moderately thermophilic methanotroph of the family Methylothermaceae isolated from a deep-sea hydrothermal field.</title>
        <authorList>
            <person name="Hirayama H."/>
            <person name="Takaki Y."/>
            <person name="Abe M."/>
            <person name="Miyazaki M."/>
            <person name="Uematsu K."/>
            <person name="Matsui Y."/>
            <person name="Takai K."/>
        </authorList>
    </citation>
    <scope>NUCLEOTIDE SEQUENCE [LARGE SCALE GENOMIC DNA]</scope>
    <source>
        <strain evidence="6">IT-9</strain>
    </source>
</reference>
<accession>A0AAU9CRH7</accession>
<organism evidence="5 6">
    <name type="scientific">Methylomarinovum caldicuralii</name>
    <dbReference type="NCBI Taxonomy" id="438856"/>
    <lineage>
        <taxon>Bacteria</taxon>
        <taxon>Pseudomonadati</taxon>
        <taxon>Pseudomonadota</taxon>
        <taxon>Gammaproteobacteria</taxon>
        <taxon>Methylococcales</taxon>
        <taxon>Methylothermaceae</taxon>
        <taxon>Methylomarinovum</taxon>
    </lineage>
</organism>
<protein>
    <recommendedName>
        <fullName evidence="4">Glycosyltransferase 2-like domain-containing protein</fullName>
    </recommendedName>
</protein>
<evidence type="ECO:0000256" key="3">
    <source>
        <dbReference type="ARBA" id="ARBA00022679"/>
    </source>
</evidence>
<gene>
    <name evidence="5" type="ORF">MIT9_P1722</name>
</gene>
<feature type="domain" description="Glycosyltransferase 2-like" evidence="4">
    <location>
        <begin position="7"/>
        <end position="181"/>
    </location>
</feature>
<dbReference type="PANTHER" id="PTHR43179">
    <property type="entry name" value="RHAMNOSYLTRANSFERASE WBBL"/>
    <property type="match status" value="1"/>
</dbReference>
<dbReference type="GO" id="GO:0016757">
    <property type="term" value="F:glycosyltransferase activity"/>
    <property type="evidence" value="ECO:0007669"/>
    <property type="project" value="UniProtKB-KW"/>
</dbReference>
<dbReference type="EMBL" id="AP024714">
    <property type="protein sequence ID" value="BCX82137.1"/>
    <property type="molecule type" value="Genomic_DNA"/>
</dbReference>
<evidence type="ECO:0000256" key="1">
    <source>
        <dbReference type="ARBA" id="ARBA00006739"/>
    </source>
</evidence>
<dbReference type="RefSeq" id="WP_317704547.1">
    <property type="nucleotide sequence ID" value="NZ_AP024714.1"/>
</dbReference>
<keyword evidence="3" id="KW-0808">Transferase</keyword>
<keyword evidence="6" id="KW-1185">Reference proteome</keyword>
<evidence type="ECO:0000313" key="5">
    <source>
        <dbReference type="EMBL" id="BCX82137.1"/>
    </source>
</evidence>
<name>A0AAU9CRH7_9GAMM</name>